<dbReference type="CDD" id="cd00340">
    <property type="entry name" value="GSH_Peroxidase"/>
    <property type="match status" value="1"/>
</dbReference>
<reference evidence="8 9" key="1">
    <citation type="submission" date="2016-10" db="EMBL/GenBank/DDBJ databases">
        <authorList>
            <person name="de Groot N.N."/>
        </authorList>
    </citation>
    <scope>NUCLEOTIDE SEQUENCE [LARGE SCALE GENOMIC DNA]</scope>
    <source>
        <strain evidence="8 9">L 420-91</strain>
    </source>
</reference>
<feature type="active site" evidence="4">
    <location>
        <position position="35"/>
    </location>
</feature>
<evidence type="ECO:0000256" key="5">
    <source>
        <dbReference type="RuleBase" id="RU000499"/>
    </source>
</evidence>
<dbReference type="RefSeq" id="WP_057899532.1">
    <property type="nucleotide sequence ID" value="NZ_CP080764.1"/>
</dbReference>
<dbReference type="GO" id="GO:0034599">
    <property type="term" value="P:cellular response to oxidative stress"/>
    <property type="evidence" value="ECO:0007669"/>
    <property type="project" value="TreeGrafter"/>
</dbReference>
<name>A0A1G7YMN1_ANETH</name>
<dbReference type="Proteomes" id="UP000198956">
    <property type="component" value="Unassembled WGS sequence"/>
</dbReference>
<reference evidence="7 10" key="2">
    <citation type="submission" date="2021-08" db="EMBL/GenBank/DDBJ databases">
        <title>Complete genome sequence of the strain Aneurinibacillus thermoaerophilus CCM 8960.</title>
        <authorList>
            <person name="Musilova J."/>
            <person name="Kourilova X."/>
            <person name="Pernicova I."/>
            <person name="Bezdicek M."/>
            <person name="Lengerova M."/>
            <person name="Obruca S."/>
            <person name="Sedlar K."/>
        </authorList>
    </citation>
    <scope>NUCLEOTIDE SEQUENCE [LARGE SCALE GENOMIC DNA]</scope>
    <source>
        <strain evidence="7 10">CCM 8960</strain>
    </source>
</reference>
<evidence type="ECO:0000313" key="10">
    <source>
        <dbReference type="Proteomes" id="UP000826616"/>
    </source>
</evidence>
<keyword evidence="10" id="KW-1185">Reference proteome</keyword>
<evidence type="ECO:0000256" key="4">
    <source>
        <dbReference type="PIRSR" id="PIRSR000303-1"/>
    </source>
</evidence>
<evidence type="ECO:0000256" key="2">
    <source>
        <dbReference type="ARBA" id="ARBA00022559"/>
    </source>
</evidence>
<dbReference type="PRINTS" id="PR01011">
    <property type="entry name" value="GLUTPROXDASE"/>
</dbReference>
<feature type="domain" description="Thioredoxin" evidence="6">
    <location>
        <begin position="1"/>
        <end position="181"/>
    </location>
</feature>
<dbReference type="InterPro" id="IPR036249">
    <property type="entry name" value="Thioredoxin-like_sf"/>
</dbReference>
<dbReference type="PIRSF" id="PIRSF000303">
    <property type="entry name" value="Glutathion_perox"/>
    <property type="match status" value="1"/>
</dbReference>
<dbReference type="OrthoDB" id="9789406at2"/>
<dbReference type="EMBL" id="FNDE01000007">
    <property type="protein sequence ID" value="SDG97606.1"/>
    <property type="molecule type" value="Genomic_DNA"/>
</dbReference>
<dbReference type="SUPFAM" id="SSF52833">
    <property type="entry name" value="Thioredoxin-like"/>
    <property type="match status" value="1"/>
</dbReference>
<dbReference type="PANTHER" id="PTHR11592:SF78">
    <property type="entry name" value="GLUTATHIONE PEROXIDASE"/>
    <property type="match status" value="1"/>
</dbReference>
<comment type="similarity">
    <text evidence="1 5">Belongs to the glutathione peroxidase family.</text>
</comment>
<dbReference type="GO" id="GO:0004601">
    <property type="term" value="F:peroxidase activity"/>
    <property type="evidence" value="ECO:0007669"/>
    <property type="project" value="UniProtKB-KW"/>
</dbReference>
<dbReference type="PANTHER" id="PTHR11592">
    <property type="entry name" value="GLUTATHIONE PEROXIDASE"/>
    <property type="match status" value="1"/>
</dbReference>
<evidence type="ECO:0000256" key="3">
    <source>
        <dbReference type="ARBA" id="ARBA00023002"/>
    </source>
</evidence>
<dbReference type="EMBL" id="CP080764">
    <property type="protein sequence ID" value="QYY43626.1"/>
    <property type="molecule type" value="Genomic_DNA"/>
</dbReference>
<dbReference type="InterPro" id="IPR000889">
    <property type="entry name" value="Glutathione_peroxidase"/>
</dbReference>
<protein>
    <recommendedName>
        <fullName evidence="5">Glutathione peroxidase</fullName>
    </recommendedName>
</protein>
<evidence type="ECO:0000313" key="9">
    <source>
        <dbReference type="Proteomes" id="UP000198956"/>
    </source>
</evidence>
<accession>A0A1G7YMN1</accession>
<dbReference type="AlphaFoldDB" id="A0A1G7YMN1"/>
<dbReference type="InterPro" id="IPR029760">
    <property type="entry name" value="GPX_CS"/>
</dbReference>
<dbReference type="PROSITE" id="PS51352">
    <property type="entry name" value="THIOREDOXIN_2"/>
    <property type="match status" value="1"/>
</dbReference>
<keyword evidence="3 5" id="KW-0560">Oxidoreductase</keyword>
<organism evidence="8 9">
    <name type="scientific">Aneurinibacillus thermoaerophilus</name>
    <dbReference type="NCBI Taxonomy" id="143495"/>
    <lineage>
        <taxon>Bacteria</taxon>
        <taxon>Bacillati</taxon>
        <taxon>Bacillota</taxon>
        <taxon>Bacilli</taxon>
        <taxon>Bacillales</taxon>
        <taxon>Paenibacillaceae</taxon>
        <taxon>Aneurinibacillus group</taxon>
        <taxon>Aneurinibacillus</taxon>
    </lineage>
</organism>
<dbReference type="Proteomes" id="UP000826616">
    <property type="component" value="Chromosome"/>
</dbReference>
<evidence type="ECO:0000259" key="6">
    <source>
        <dbReference type="PROSITE" id="PS51352"/>
    </source>
</evidence>
<dbReference type="PROSITE" id="PS00763">
    <property type="entry name" value="GLUTATHIONE_PEROXID_2"/>
    <property type="match status" value="1"/>
</dbReference>
<dbReference type="GeneID" id="97140763"/>
<dbReference type="FunFam" id="3.40.30.10:FF:000010">
    <property type="entry name" value="Glutathione peroxidase"/>
    <property type="match status" value="1"/>
</dbReference>
<dbReference type="Pfam" id="PF00255">
    <property type="entry name" value="GSHPx"/>
    <property type="match status" value="1"/>
</dbReference>
<dbReference type="InterPro" id="IPR013766">
    <property type="entry name" value="Thioredoxin_domain"/>
</dbReference>
<proteinExistence type="inferred from homology"/>
<sequence>MTIYNFTVKDITGKEIKLEQYKNKVVMIVNTASKCRFTTQYNDLQKLYDRYHYRGFEILGFPCNQFAEQEPGTNEEIQAFCQLNYGVKFPLFEKIKVRGPQAHPLFTYLTEQAPFMGFDFTQISAKLLHTFLQEKFPEFLIGDSIKWNFTKFLIDKNGYVVKRFEPTVESIDIEKEIEALL</sequence>
<dbReference type="PROSITE" id="PS51355">
    <property type="entry name" value="GLUTATHIONE_PEROXID_3"/>
    <property type="match status" value="1"/>
</dbReference>
<evidence type="ECO:0000313" key="7">
    <source>
        <dbReference type="EMBL" id="QYY43626.1"/>
    </source>
</evidence>
<evidence type="ECO:0000256" key="1">
    <source>
        <dbReference type="ARBA" id="ARBA00006926"/>
    </source>
</evidence>
<dbReference type="Gene3D" id="3.40.30.10">
    <property type="entry name" value="Glutaredoxin"/>
    <property type="match status" value="1"/>
</dbReference>
<evidence type="ECO:0000313" key="8">
    <source>
        <dbReference type="EMBL" id="SDG97606.1"/>
    </source>
</evidence>
<keyword evidence="2 5" id="KW-0575">Peroxidase</keyword>
<gene>
    <name evidence="7" type="ORF">K3F53_05225</name>
    <name evidence="8" type="ORF">SAMN04489735_100761</name>
</gene>